<evidence type="ECO:0000313" key="3">
    <source>
        <dbReference type="Proteomes" id="UP001149813"/>
    </source>
</evidence>
<dbReference type="SUPFAM" id="SSF52113">
    <property type="entry name" value="BRCT domain"/>
    <property type="match status" value="2"/>
</dbReference>
<dbReference type="Proteomes" id="UP001149813">
    <property type="component" value="Unassembled WGS sequence"/>
</dbReference>
<comment type="caution">
    <text evidence="2">The sequence shown here is derived from an EMBL/GenBank/DDBJ whole genome shotgun (WGS) entry which is preliminary data.</text>
</comment>
<dbReference type="EMBL" id="JANBOJ010000321">
    <property type="protein sequence ID" value="KAJ1719918.1"/>
    <property type="molecule type" value="Genomic_DNA"/>
</dbReference>
<organism evidence="2 3">
    <name type="scientific">Coemansia erecta</name>
    <dbReference type="NCBI Taxonomy" id="147472"/>
    <lineage>
        <taxon>Eukaryota</taxon>
        <taxon>Fungi</taxon>
        <taxon>Fungi incertae sedis</taxon>
        <taxon>Zoopagomycota</taxon>
        <taxon>Kickxellomycotina</taxon>
        <taxon>Kickxellomycetes</taxon>
        <taxon>Kickxellales</taxon>
        <taxon>Kickxellaceae</taxon>
        <taxon>Coemansia</taxon>
    </lineage>
</organism>
<sequence>MSQKDNFWDGDLSDISDTELDLPDPNSFLELTSITSVGKDGRTARTYKYLAGIASGAQAVKVEWLFDSAKRGTLVPVDGYLITGDTAMRGCSLVSKMERGKLLAGYNVCVWKGKWDAGSAHTHEELLSLICTLGAKLIDKVSKVDITASDDAVVDIGSSAAKFAATVPVTYRDMFTKPTHSTRAIILVDPDTIKGTKGHSVLDDITRQTAGAYPCRTKSWLFDCISANKVI</sequence>
<reference evidence="2" key="1">
    <citation type="submission" date="2022-07" db="EMBL/GenBank/DDBJ databases">
        <title>Phylogenomic reconstructions and comparative analyses of Kickxellomycotina fungi.</title>
        <authorList>
            <person name="Reynolds N.K."/>
            <person name="Stajich J.E."/>
            <person name="Barry K."/>
            <person name="Grigoriev I.V."/>
            <person name="Crous P."/>
            <person name="Smith M.E."/>
        </authorList>
    </citation>
    <scope>NUCLEOTIDE SEQUENCE</scope>
    <source>
        <strain evidence="2">NBRC 32514</strain>
    </source>
</reference>
<dbReference type="InterPro" id="IPR036420">
    <property type="entry name" value="BRCT_dom_sf"/>
</dbReference>
<gene>
    <name evidence="2" type="ORF">LPJ53_005388</name>
</gene>
<protein>
    <recommendedName>
        <fullName evidence="1">BRCT domain-containing protein</fullName>
    </recommendedName>
</protein>
<name>A0A9W7XWY4_9FUNG</name>
<evidence type="ECO:0000313" key="2">
    <source>
        <dbReference type="EMBL" id="KAJ1719918.1"/>
    </source>
</evidence>
<feature type="domain" description="BRCT" evidence="1">
    <location>
        <begin position="43"/>
        <end position="82"/>
    </location>
</feature>
<accession>A0A9W7XWY4</accession>
<dbReference type="PROSITE" id="PS50172">
    <property type="entry name" value="BRCT"/>
    <property type="match status" value="1"/>
</dbReference>
<evidence type="ECO:0000259" key="1">
    <source>
        <dbReference type="PROSITE" id="PS50172"/>
    </source>
</evidence>
<proteinExistence type="predicted"/>
<dbReference type="AlphaFoldDB" id="A0A9W7XWY4"/>
<keyword evidence="3" id="KW-1185">Reference proteome</keyword>
<dbReference type="Gene3D" id="3.40.50.10190">
    <property type="entry name" value="BRCT domain"/>
    <property type="match status" value="1"/>
</dbReference>
<dbReference type="OrthoDB" id="549017at2759"/>
<dbReference type="InterPro" id="IPR001357">
    <property type="entry name" value="BRCT_dom"/>
</dbReference>